<evidence type="ECO:0000313" key="2">
    <source>
        <dbReference type="EMBL" id="CAA9288833.1"/>
    </source>
</evidence>
<gene>
    <name evidence="2" type="ORF">AVDCRST_MAG08-4459</name>
</gene>
<dbReference type="AlphaFoldDB" id="A0A6J4JW02"/>
<dbReference type="EMBL" id="CADCTG010000356">
    <property type="protein sequence ID" value="CAA9288833.1"/>
    <property type="molecule type" value="Genomic_DNA"/>
</dbReference>
<evidence type="ECO:0000256" key="1">
    <source>
        <dbReference type="SAM" id="MobiDB-lite"/>
    </source>
</evidence>
<sequence length="45" mass="5147">MIRSADPGLLGPGPVPQRRHSTTLGAYPIRARRLGRWRDPKRKVR</sequence>
<reference evidence="2" key="1">
    <citation type="submission" date="2020-02" db="EMBL/GenBank/DDBJ databases">
        <authorList>
            <person name="Meier V. D."/>
        </authorList>
    </citation>
    <scope>NUCLEOTIDE SEQUENCE</scope>
    <source>
        <strain evidence="2">AVDCRST_MAG08</strain>
    </source>
</reference>
<accession>A0A6J4JW02</accession>
<proteinExistence type="predicted"/>
<feature type="region of interest" description="Disordered" evidence="1">
    <location>
        <begin position="1"/>
        <end position="27"/>
    </location>
</feature>
<organism evidence="2">
    <name type="scientific">uncultured Acetobacteraceae bacterium</name>
    <dbReference type="NCBI Taxonomy" id="169975"/>
    <lineage>
        <taxon>Bacteria</taxon>
        <taxon>Pseudomonadati</taxon>
        <taxon>Pseudomonadota</taxon>
        <taxon>Alphaproteobacteria</taxon>
        <taxon>Acetobacterales</taxon>
        <taxon>Acetobacteraceae</taxon>
        <taxon>environmental samples</taxon>
    </lineage>
</organism>
<protein>
    <submittedName>
        <fullName evidence="2">Uncharacterized protein</fullName>
    </submittedName>
</protein>
<name>A0A6J4JW02_9PROT</name>